<protein>
    <submittedName>
        <fullName evidence="1">Uncharacterized protein</fullName>
    </submittedName>
</protein>
<evidence type="ECO:0000313" key="2">
    <source>
        <dbReference type="Proteomes" id="UP001082899"/>
    </source>
</evidence>
<dbReference type="Proteomes" id="UP001082899">
    <property type="component" value="Unassembled WGS sequence"/>
</dbReference>
<dbReference type="EMBL" id="JAPMXC010000016">
    <property type="protein sequence ID" value="MCY0389930.1"/>
    <property type="molecule type" value="Genomic_DNA"/>
</dbReference>
<gene>
    <name evidence="1" type="ORF">OVY01_22585</name>
</gene>
<reference evidence="1" key="1">
    <citation type="submission" date="2022-11" db="EMBL/GenBank/DDBJ databases">
        <title>Robbsia betulipollinis sp. nov., isolated from pollen of birch (Betula pendula).</title>
        <authorList>
            <person name="Shi H."/>
            <person name="Ambika Manirajan B."/>
            <person name="Ratering S."/>
            <person name="Geissler-Plaum R."/>
            <person name="Schnell S."/>
        </authorList>
    </citation>
    <scope>NUCLEOTIDE SEQUENCE</scope>
    <source>
        <strain evidence="1">Bb-Pol-6</strain>
    </source>
</reference>
<proteinExistence type="predicted"/>
<evidence type="ECO:0000313" key="1">
    <source>
        <dbReference type="EMBL" id="MCY0389930.1"/>
    </source>
</evidence>
<comment type="caution">
    <text evidence="1">The sequence shown here is derived from an EMBL/GenBank/DDBJ whole genome shotgun (WGS) entry which is preliminary data.</text>
</comment>
<accession>A0ABT3ZVK6</accession>
<sequence length="65" mass="6873">MSAAIQNRSNSNGNVLKDGLPQLQMVNGVHVQRLDEATLERHGLTGPVYITPSAAVSEGLDQAMA</sequence>
<name>A0ABT3ZVK6_9BURK</name>
<organism evidence="1 2">
    <name type="scientific">Robbsia betulipollinis</name>
    <dbReference type="NCBI Taxonomy" id="2981849"/>
    <lineage>
        <taxon>Bacteria</taxon>
        <taxon>Pseudomonadati</taxon>
        <taxon>Pseudomonadota</taxon>
        <taxon>Betaproteobacteria</taxon>
        <taxon>Burkholderiales</taxon>
        <taxon>Burkholderiaceae</taxon>
        <taxon>Robbsia</taxon>
    </lineage>
</organism>
<keyword evidence="2" id="KW-1185">Reference proteome</keyword>
<dbReference type="RefSeq" id="WP_267849893.1">
    <property type="nucleotide sequence ID" value="NZ_JAPMXC010000016.1"/>
</dbReference>